<reference evidence="1 2" key="1">
    <citation type="submission" date="2024-04" db="EMBL/GenBank/DDBJ databases">
        <title>genome sequences of Mucor flavus KT1a and Helicostylum pulchrum KT1b strains isolated from the surface of a dry-aged beef.</title>
        <authorList>
            <person name="Toyotome T."/>
            <person name="Hosono M."/>
            <person name="Torimaru M."/>
            <person name="Fukuda K."/>
            <person name="Mikami N."/>
        </authorList>
    </citation>
    <scope>NUCLEOTIDE SEQUENCE [LARGE SCALE GENOMIC DNA]</scope>
    <source>
        <strain evidence="1 2">KT1a</strain>
    </source>
</reference>
<evidence type="ECO:0000313" key="1">
    <source>
        <dbReference type="EMBL" id="GAA5816707.1"/>
    </source>
</evidence>
<comment type="caution">
    <text evidence="1">The sequence shown here is derived from an EMBL/GenBank/DDBJ whole genome shotgun (WGS) entry which is preliminary data.</text>
</comment>
<dbReference type="EMBL" id="BAABUK010000034">
    <property type="protein sequence ID" value="GAA5816707.1"/>
    <property type="molecule type" value="Genomic_DNA"/>
</dbReference>
<keyword evidence="2" id="KW-1185">Reference proteome</keyword>
<gene>
    <name evidence="1" type="ORF">MFLAVUS_010239</name>
</gene>
<sequence>MSNVIGLNNIQEFHTGLLDKYVHQNIKMETNLFIELTNIFRRVNEKSDRKPLKVKLHNLYEAADPLDSKLIDILINLTYVAKEDTSPRDGNIDPE</sequence>
<name>A0ABP9ZC80_9FUNG</name>
<evidence type="ECO:0000313" key="2">
    <source>
        <dbReference type="Proteomes" id="UP001473302"/>
    </source>
</evidence>
<organism evidence="1 2">
    <name type="scientific">Mucor flavus</name>
    <dbReference type="NCBI Taxonomy" id="439312"/>
    <lineage>
        <taxon>Eukaryota</taxon>
        <taxon>Fungi</taxon>
        <taxon>Fungi incertae sedis</taxon>
        <taxon>Mucoromycota</taxon>
        <taxon>Mucoromycotina</taxon>
        <taxon>Mucoromycetes</taxon>
        <taxon>Mucorales</taxon>
        <taxon>Mucorineae</taxon>
        <taxon>Mucoraceae</taxon>
        <taxon>Mucor</taxon>
    </lineage>
</organism>
<proteinExistence type="predicted"/>
<dbReference type="Proteomes" id="UP001473302">
    <property type="component" value="Unassembled WGS sequence"/>
</dbReference>
<protein>
    <submittedName>
        <fullName evidence="1">Uncharacterized protein</fullName>
    </submittedName>
</protein>
<accession>A0ABP9ZC80</accession>